<evidence type="ECO:0000313" key="1">
    <source>
        <dbReference type="EMBL" id="KAB1649826.1"/>
    </source>
</evidence>
<comment type="caution">
    <text evidence="1">The sequence shown here is derived from an EMBL/GenBank/DDBJ whole genome shotgun (WGS) entry which is preliminary data.</text>
</comment>
<sequence>MPVTLPAPWQFVGSVLAPDELHRLESIPGSSHIDDPRQWAVVRNDETGRTFLLRVQLGTEIAEVAGQTVPVRIVTSIVVPDADGREVTGSDLRSLPVKAISAELTRESVEYGMRKMSRWLRRRHHERNELPALDNRAGMTDDEFFAAVAEHWLNAHDAGDPSPVDRVVEASGASKRTAQRWAAEARRRGYIPISATGKSGRRPKRG</sequence>
<gene>
    <name evidence="1" type="ORF">F8O04_06250</name>
</gene>
<evidence type="ECO:0000313" key="2">
    <source>
        <dbReference type="Proteomes" id="UP000431744"/>
    </source>
</evidence>
<dbReference type="OrthoDB" id="4988171at2"/>
<proteinExistence type="predicted"/>
<dbReference type="AlphaFoldDB" id="A0A6H9WLW8"/>
<dbReference type="RefSeq" id="WP_158028411.1">
    <property type="nucleotide sequence ID" value="NZ_BMHG01000001.1"/>
</dbReference>
<name>A0A6H9WLW8_9MICO</name>
<accession>A0A6H9WLW8</accession>
<dbReference type="EMBL" id="WBJY01000001">
    <property type="protein sequence ID" value="KAB1649826.1"/>
    <property type="molecule type" value="Genomic_DNA"/>
</dbReference>
<dbReference type="Proteomes" id="UP000431744">
    <property type="component" value="Unassembled WGS sequence"/>
</dbReference>
<reference evidence="1 2" key="1">
    <citation type="submission" date="2019-09" db="EMBL/GenBank/DDBJ databases">
        <title>Phylogeny of genus Pseudoclavibacter and closely related genus.</title>
        <authorList>
            <person name="Li Y."/>
        </authorList>
    </citation>
    <scope>NUCLEOTIDE SEQUENCE [LARGE SCALE GENOMIC DNA]</scope>
    <source>
        <strain evidence="1 2">EGI 60007</strain>
    </source>
</reference>
<keyword evidence="2" id="KW-1185">Reference proteome</keyword>
<protein>
    <submittedName>
        <fullName evidence="1">Uncharacterized protein</fullName>
    </submittedName>
</protein>
<organism evidence="1 2">
    <name type="scientific">Pseudoclavibacter endophyticus</name>
    <dbReference type="NCBI Taxonomy" id="1778590"/>
    <lineage>
        <taxon>Bacteria</taxon>
        <taxon>Bacillati</taxon>
        <taxon>Actinomycetota</taxon>
        <taxon>Actinomycetes</taxon>
        <taxon>Micrococcales</taxon>
        <taxon>Microbacteriaceae</taxon>
        <taxon>Pseudoclavibacter</taxon>
    </lineage>
</organism>